<evidence type="ECO:0000313" key="3">
    <source>
        <dbReference type="Proteomes" id="UP001595824"/>
    </source>
</evidence>
<gene>
    <name evidence="2" type="ORF">ACFPC0_08130</name>
</gene>
<organism evidence="2 3">
    <name type="scientific">Streptomyces andamanensis</name>
    <dbReference type="NCBI Taxonomy" id="1565035"/>
    <lineage>
        <taxon>Bacteria</taxon>
        <taxon>Bacillati</taxon>
        <taxon>Actinomycetota</taxon>
        <taxon>Actinomycetes</taxon>
        <taxon>Kitasatosporales</taxon>
        <taxon>Streptomycetaceae</taxon>
        <taxon>Streptomyces</taxon>
    </lineage>
</organism>
<dbReference type="EMBL" id="JBHSDP010000008">
    <property type="protein sequence ID" value="MFC4327797.1"/>
    <property type="molecule type" value="Genomic_DNA"/>
</dbReference>
<evidence type="ECO:0000313" key="2">
    <source>
        <dbReference type="EMBL" id="MFC4327797.1"/>
    </source>
</evidence>
<comment type="caution">
    <text evidence="2">The sequence shown here is derived from an EMBL/GenBank/DDBJ whole genome shotgun (WGS) entry which is preliminary data.</text>
</comment>
<reference evidence="3" key="1">
    <citation type="journal article" date="2019" name="Int. J. Syst. Evol. Microbiol.">
        <title>The Global Catalogue of Microorganisms (GCM) 10K type strain sequencing project: providing services to taxonomists for standard genome sequencing and annotation.</title>
        <authorList>
            <consortium name="The Broad Institute Genomics Platform"/>
            <consortium name="The Broad Institute Genome Sequencing Center for Infectious Disease"/>
            <person name="Wu L."/>
            <person name="Ma J."/>
        </authorList>
    </citation>
    <scope>NUCLEOTIDE SEQUENCE [LARGE SCALE GENOMIC DNA]</scope>
    <source>
        <strain evidence="3">PCU 347</strain>
    </source>
</reference>
<dbReference type="RefSeq" id="WP_381737709.1">
    <property type="nucleotide sequence ID" value="NZ_JBHSDP010000008.1"/>
</dbReference>
<protein>
    <submittedName>
        <fullName evidence="2">Uncharacterized protein</fullName>
    </submittedName>
</protein>
<sequence length="50" mass="4942">MSTHAIRGGAPHVHHVAPAAQAARATATRAAAGRRTRTGGPHAVRAAAAP</sequence>
<evidence type="ECO:0000256" key="1">
    <source>
        <dbReference type="SAM" id="MobiDB-lite"/>
    </source>
</evidence>
<feature type="region of interest" description="Disordered" evidence="1">
    <location>
        <begin position="1"/>
        <end position="50"/>
    </location>
</feature>
<feature type="compositionally biased region" description="Low complexity" evidence="1">
    <location>
        <begin position="8"/>
        <end position="31"/>
    </location>
</feature>
<dbReference type="Proteomes" id="UP001595824">
    <property type="component" value="Unassembled WGS sequence"/>
</dbReference>
<accession>A0ABV8TB84</accession>
<proteinExistence type="predicted"/>
<name>A0ABV8TB84_9ACTN</name>
<keyword evidence="3" id="KW-1185">Reference proteome</keyword>